<dbReference type="AlphaFoldDB" id="A0A940MX39"/>
<feature type="transmembrane region" description="Helical" evidence="1">
    <location>
        <begin position="54"/>
        <end position="73"/>
    </location>
</feature>
<keyword evidence="1" id="KW-0812">Transmembrane</keyword>
<keyword evidence="1" id="KW-1133">Transmembrane helix</keyword>
<accession>A0A940MX39</accession>
<sequence>MIEDFRRALLFGAPCGAVSVIVFRDSTLFLLHHLFKVMPLAAYIQTVGTHGLPWVWWFVLWGALGGFIIGLVLRLLPFADLLTGAVLGVAAAYLLPQRLPAATPAWVLPLIGAAWGWGSAFLMRPLALRGRD</sequence>
<dbReference type="Proteomes" id="UP000677537">
    <property type="component" value="Unassembled WGS sequence"/>
</dbReference>
<feature type="transmembrane region" description="Helical" evidence="1">
    <location>
        <begin position="101"/>
        <end position="123"/>
    </location>
</feature>
<protein>
    <submittedName>
        <fullName evidence="2">Uncharacterized protein</fullName>
    </submittedName>
</protein>
<keyword evidence="1" id="KW-0472">Membrane</keyword>
<dbReference type="RefSeq" id="WP_209371973.1">
    <property type="nucleotide sequence ID" value="NZ_JAGIZA010000003.1"/>
</dbReference>
<organism evidence="2 3">
    <name type="scientific">Roseomonas indoligenes</name>
    <dbReference type="NCBI Taxonomy" id="2820811"/>
    <lineage>
        <taxon>Bacteria</taxon>
        <taxon>Pseudomonadati</taxon>
        <taxon>Pseudomonadota</taxon>
        <taxon>Alphaproteobacteria</taxon>
        <taxon>Acetobacterales</taxon>
        <taxon>Roseomonadaceae</taxon>
        <taxon>Roseomonas</taxon>
    </lineage>
</organism>
<feature type="transmembrane region" description="Helical" evidence="1">
    <location>
        <begin position="9"/>
        <end position="34"/>
    </location>
</feature>
<evidence type="ECO:0000313" key="2">
    <source>
        <dbReference type="EMBL" id="MBP0492429.1"/>
    </source>
</evidence>
<comment type="caution">
    <text evidence="2">The sequence shown here is derived from an EMBL/GenBank/DDBJ whole genome shotgun (WGS) entry which is preliminary data.</text>
</comment>
<reference evidence="2" key="1">
    <citation type="submission" date="2021-03" db="EMBL/GenBank/DDBJ databases">
        <authorList>
            <person name="So Y."/>
        </authorList>
    </citation>
    <scope>NUCLEOTIDE SEQUENCE</scope>
    <source>
        <strain evidence="2">SG15</strain>
    </source>
</reference>
<dbReference type="EMBL" id="JAGIZA010000003">
    <property type="protein sequence ID" value="MBP0492429.1"/>
    <property type="molecule type" value="Genomic_DNA"/>
</dbReference>
<evidence type="ECO:0000313" key="3">
    <source>
        <dbReference type="Proteomes" id="UP000677537"/>
    </source>
</evidence>
<keyword evidence="3" id="KW-1185">Reference proteome</keyword>
<evidence type="ECO:0000256" key="1">
    <source>
        <dbReference type="SAM" id="Phobius"/>
    </source>
</evidence>
<name>A0A940MX39_9PROT</name>
<proteinExistence type="predicted"/>
<gene>
    <name evidence="2" type="ORF">J5Y10_06510</name>
</gene>
<feature type="transmembrane region" description="Helical" evidence="1">
    <location>
        <begin position="78"/>
        <end position="95"/>
    </location>
</feature>